<dbReference type="RefSeq" id="WP_238288158.1">
    <property type="nucleotide sequence ID" value="NZ_BPQS01000012.1"/>
</dbReference>
<comment type="caution">
    <text evidence="5">The sequence shown here is derived from an EMBL/GenBank/DDBJ whole genome shotgun (WGS) entry which is preliminary data.</text>
</comment>
<organism evidence="5 6">
    <name type="scientific">Methylobacterium longum</name>
    <dbReference type="NCBI Taxonomy" id="767694"/>
    <lineage>
        <taxon>Bacteria</taxon>
        <taxon>Pseudomonadati</taxon>
        <taxon>Pseudomonadota</taxon>
        <taxon>Alphaproteobacteria</taxon>
        <taxon>Hyphomicrobiales</taxon>
        <taxon>Methylobacteriaceae</taxon>
        <taxon>Methylobacterium</taxon>
    </lineage>
</organism>
<reference evidence="6" key="1">
    <citation type="journal article" date="2019" name="Int. J. Syst. Evol. Microbiol.">
        <title>The Global Catalogue of Microorganisms (GCM) 10K type strain sequencing project: providing services to taxonomists for standard genome sequencing and annotation.</title>
        <authorList>
            <consortium name="The Broad Institute Genomics Platform"/>
            <consortium name="The Broad Institute Genome Sequencing Center for Infectious Disease"/>
            <person name="Wu L."/>
            <person name="Ma J."/>
        </authorList>
    </citation>
    <scope>NUCLEOTIDE SEQUENCE [LARGE SCALE GENOMIC DNA]</scope>
    <source>
        <strain evidence="6">CECT 7806</strain>
    </source>
</reference>
<evidence type="ECO:0000259" key="4">
    <source>
        <dbReference type="Pfam" id="PF04715"/>
    </source>
</evidence>
<evidence type="ECO:0000313" key="5">
    <source>
        <dbReference type="EMBL" id="MDN3571718.1"/>
    </source>
</evidence>
<dbReference type="EMBL" id="JAUFPT010000043">
    <property type="protein sequence ID" value="MDN3571718.1"/>
    <property type="molecule type" value="Genomic_DNA"/>
</dbReference>
<dbReference type="EC" id="2.6.1.85" evidence="1"/>
<keyword evidence="2 5" id="KW-0808">Transferase</keyword>
<dbReference type="PRINTS" id="PR00095">
    <property type="entry name" value="ANTSNTHASEI"/>
</dbReference>
<proteinExistence type="predicted"/>
<dbReference type="PANTHER" id="PTHR11236:SF50">
    <property type="entry name" value="AMINODEOXYCHORISMATE SYNTHASE COMPONENT 1"/>
    <property type="match status" value="1"/>
</dbReference>
<gene>
    <name evidence="5" type="primary">pabB</name>
    <name evidence="5" type="ORF">QWZ18_13910</name>
</gene>
<feature type="domain" description="Anthranilate synthase component I N-terminal" evidence="4">
    <location>
        <begin position="9"/>
        <end position="138"/>
    </location>
</feature>
<keyword evidence="5" id="KW-0032">Aminotransferase</keyword>
<evidence type="ECO:0000313" key="6">
    <source>
        <dbReference type="Proteomes" id="UP001244297"/>
    </source>
</evidence>
<dbReference type="Proteomes" id="UP001244297">
    <property type="component" value="Unassembled WGS sequence"/>
</dbReference>
<feature type="domain" description="Chorismate-utilising enzyme C-terminal" evidence="3">
    <location>
        <begin position="191"/>
        <end position="446"/>
    </location>
</feature>
<dbReference type="SUPFAM" id="SSF56322">
    <property type="entry name" value="ADC synthase"/>
    <property type="match status" value="1"/>
</dbReference>
<name>A0ABT8AP92_9HYPH</name>
<dbReference type="InterPro" id="IPR005802">
    <property type="entry name" value="ADC_synth_comp_1"/>
</dbReference>
<dbReference type="InterPro" id="IPR015890">
    <property type="entry name" value="Chorismate_C"/>
</dbReference>
<dbReference type="Pfam" id="PF04715">
    <property type="entry name" value="Anth_synt_I_N"/>
    <property type="match status" value="1"/>
</dbReference>
<dbReference type="GO" id="GO:0046820">
    <property type="term" value="F:4-amino-4-deoxychorismate synthase activity"/>
    <property type="evidence" value="ECO:0007669"/>
    <property type="project" value="UniProtKB-EC"/>
</dbReference>
<accession>A0ABT8AP92</accession>
<sequence length="455" mass="49054">MWTREIPFIDPVAAAARLRALPGLAFLDSAMRHDPLGRHSIVAADPFGRFRYRDGRATLDGRPVAGGPMAALRTCLEPYRLEPGPEPFPGGAIGYLAYDLGAALERVAPPARRAGLTDDIALNLYDTALVVDHAAGTCRLVATGFPERAPDARRARAEARLALFADRLATAEPPGPARPAEPLVWNSNFDRQTYEEAVEKVRHYIRAGDIYQANIAQRFTADLPAGFDPFALYRRLRETNPATFGAYLEQEGLTVASSSPERFIRLDGRHVETRPIKGTARRLDDPEADRAAAGALQASVKERAENVMIVDLLRNDLSRVCAPGSVAVPTLCGLETYANVHHLVSVVTGDLRDGLDALDLLAGTFPGGSITGAPKIRAMDIITEIEGDARELYCGAIGRIGFDGALDTSIAIRTVFMDDRQAVLQAGGGVTLLSEPGPEYDETLAKAARVFEAFA</sequence>
<dbReference type="InterPro" id="IPR006805">
    <property type="entry name" value="Anth_synth_I_N"/>
</dbReference>
<dbReference type="Gene3D" id="3.60.120.10">
    <property type="entry name" value="Anthranilate synthase"/>
    <property type="match status" value="1"/>
</dbReference>
<evidence type="ECO:0000259" key="3">
    <source>
        <dbReference type="Pfam" id="PF00425"/>
    </source>
</evidence>
<dbReference type="InterPro" id="IPR005801">
    <property type="entry name" value="ADC_synthase"/>
</dbReference>
<dbReference type="InterPro" id="IPR019999">
    <property type="entry name" value="Anth_synth_I-like"/>
</dbReference>
<dbReference type="PANTHER" id="PTHR11236">
    <property type="entry name" value="AMINOBENZOATE/ANTHRANILATE SYNTHASE"/>
    <property type="match status" value="1"/>
</dbReference>
<dbReference type="NCBIfam" id="TIGR00553">
    <property type="entry name" value="pabB"/>
    <property type="match status" value="1"/>
</dbReference>
<keyword evidence="6" id="KW-1185">Reference proteome</keyword>
<dbReference type="Pfam" id="PF00425">
    <property type="entry name" value="Chorismate_bind"/>
    <property type="match status" value="1"/>
</dbReference>
<evidence type="ECO:0000256" key="2">
    <source>
        <dbReference type="ARBA" id="ARBA00022679"/>
    </source>
</evidence>
<protein>
    <recommendedName>
        <fullName evidence="1">aminodeoxychorismate synthase</fullName>
        <ecNumber evidence="1">2.6.1.85</ecNumber>
    </recommendedName>
</protein>
<evidence type="ECO:0000256" key="1">
    <source>
        <dbReference type="ARBA" id="ARBA00013139"/>
    </source>
</evidence>